<evidence type="ECO:0000256" key="12">
    <source>
        <dbReference type="PROSITE-ProRule" id="PRU00169"/>
    </source>
</evidence>
<evidence type="ECO:0000256" key="4">
    <source>
        <dbReference type="ARBA" id="ARBA00022864"/>
    </source>
</evidence>
<dbReference type="GO" id="GO:0031537">
    <property type="term" value="P:regulation of anthocyanin metabolic process"/>
    <property type="evidence" value="ECO:0007669"/>
    <property type="project" value="UniProtKB-ARBA"/>
</dbReference>
<organism evidence="15 16">
    <name type="scientific">Sesamum angolense</name>
    <dbReference type="NCBI Taxonomy" id="2727404"/>
    <lineage>
        <taxon>Eukaryota</taxon>
        <taxon>Viridiplantae</taxon>
        <taxon>Streptophyta</taxon>
        <taxon>Embryophyta</taxon>
        <taxon>Tracheophyta</taxon>
        <taxon>Spermatophyta</taxon>
        <taxon>Magnoliopsida</taxon>
        <taxon>eudicotyledons</taxon>
        <taxon>Gunneridae</taxon>
        <taxon>Pentapetalae</taxon>
        <taxon>asterids</taxon>
        <taxon>lamiids</taxon>
        <taxon>Lamiales</taxon>
        <taxon>Pedaliaceae</taxon>
        <taxon>Sesamum</taxon>
    </lineage>
</organism>
<dbReference type="Gene3D" id="3.40.50.2300">
    <property type="match status" value="1"/>
</dbReference>
<keyword evidence="16" id="KW-1185">Reference proteome</keyword>
<dbReference type="InterPro" id="IPR045279">
    <property type="entry name" value="ARR-like"/>
</dbReference>
<keyword evidence="10" id="KW-0539">Nucleus</keyword>
<dbReference type="InterPro" id="IPR011006">
    <property type="entry name" value="CheY-like_superfamily"/>
</dbReference>
<evidence type="ECO:0000256" key="7">
    <source>
        <dbReference type="ARBA" id="ARBA00023125"/>
    </source>
</evidence>
<dbReference type="FunFam" id="3.40.50.2300:FF:000132">
    <property type="entry name" value="Two-component response regulator"/>
    <property type="match status" value="1"/>
</dbReference>
<comment type="subunit">
    <text evidence="11">Binds the target DNA as a monomer.</text>
</comment>
<keyword evidence="6" id="KW-0805">Transcription regulation</keyword>
<keyword evidence="7" id="KW-0238">DNA-binding</keyword>
<dbReference type="GO" id="GO:0005634">
    <property type="term" value="C:nucleus"/>
    <property type="evidence" value="ECO:0007669"/>
    <property type="project" value="UniProtKB-SubCell"/>
</dbReference>
<name>A0AAE1WU74_9LAMI</name>
<evidence type="ECO:0000256" key="10">
    <source>
        <dbReference type="ARBA" id="ARBA00023242"/>
    </source>
</evidence>
<evidence type="ECO:0000256" key="1">
    <source>
        <dbReference type="ARBA" id="ARBA00004123"/>
    </source>
</evidence>
<reference evidence="15" key="2">
    <citation type="journal article" date="2024" name="Plant">
        <title>Genomic evolution and insights into agronomic trait innovations of Sesamum species.</title>
        <authorList>
            <person name="Miao H."/>
            <person name="Wang L."/>
            <person name="Qu L."/>
            <person name="Liu H."/>
            <person name="Sun Y."/>
            <person name="Le M."/>
            <person name="Wang Q."/>
            <person name="Wei S."/>
            <person name="Zheng Y."/>
            <person name="Lin W."/>
            <person name="Duan Y."/>
            <person name="Cao H."/>
            <person name="Xiong S."/>
            <person name="Wang X."/>
            <person name="Wei L."/>
            <person name="Li C."/>
            <person name="Ma Q."/>
            <person name="Ju M."/>
            <person name="Zhao R."/>
            <person name="Li G."/>
            <person name="Mu C."/>
            <person name="Tian Q."/>
            <person name="Mei H."/>
            <person name="Zhang T."/>
            <person name="Gao T."/>
            <person name="Zhang H."/>
        </authorList>
    </citation>
    <scope>NUCLEOTIDE SEQUENCE</scope>
    <source>
        <strain evidence="15">K16</strain>
    </source>
</reference>
<feature type="modified residue" description="4-aspartylphosphate" evidence="12">
    <location>
        <position position="70"/>
    </location>
</feature>
<dbReference type="GO" id="GO:0010380">
    <property type="term" value="P:regulation of chlorophyll biosynthetic process"/>
    <property type="evidence" value="ECO:0007669"/>
    <property type="project" value="UniProtKB-ARBA"/>
</dbReference>
<dbReference type="GO" id="GO:0000160">
    <property type="term" value="P:phosphorelay signal transduction system"/>
    <property type="evidence" value="ECO:0007669"/>
    <property type="project" value="UniProtKB-KW"/>
</dbReference>
<dbReference type="CDD" id="cd17584">
    <property type="entry name" value="REC_typeB_ARR-like"/>
    <property type="match status" value="1"/>
</dbReference>
<dbReference type="InterPro" id="IPR001789">
    <property type="entry name" value="Sig_transdc_resp-reg_receiver"/>
</dbReference>
<comment type="caution">
    <text evidence="15">The sequence shown here is derived from an EMBL/GenBank/DDBJ whole genome shotgun (WGS) entry which is preliminary data.</text>
</comment>
<keyword evidence="9" id="KW-0804">Transcription</keyword>
<evidence type="ECO:0000313" key="16">
    <source>
        <dbReference type="Proteomes" id="UP001289374"/>
    </source>
</evidence>
<dbReference type="GO" id="GO:0003677">
    <property type="term" value="F:DNA binding"/>
    <property type="evidence" value="ECO:0007669"/>
    <property type="project" value="UniProtKB-KW"/>
</dbReference>
<feature type="region of interest" description="Disordered" evidence="13">
    <location>
        <begin position="395"/>
        <end position="417"/>
    </location>
</feature>
<dbReference type="SMART" id="SM00448">
    <property type="entry name" value="REC"/>
    <property type="match status" value="1"/>
</dbReference>
<evidence type="ECO:0000256" key="8">
    <source>
        <dbReference type="ARBA" id="ARBA00023159"/>
    </source>
</evidence>
<gene>
    <name evidence="15" type="ORF">Sango_1071600</name>
</gene>
<dbReference type="SUPFAM" id="SSF52172">
    <property type="entry name" value="CheY-like"/>
    <property type="match status" value="1"/>
</dbReference>
<dbReference type="GO" id="GO:1990110">
    <property type="term" value="P:callus formation"/>
    <property type="evidence" value="ECO:0007669"/>
    <property type="project" value="UniProtKB-ARBA"/>
</dbReference>
<keyword evidence="4" id="KW-0932">Cytokinin signaling pathway</keyword>
<evidence type="ECO:0000313" key="15">
    <source>
        <dbReference type="EMBL" id="KAK4399655.1"/>
    </source>
</evidence>
<dbReference type="NCBIfam" id="TIGR01557">
    <property type="entry name" value="myb_SHAQKYF"/>
    <property type="match status" value="1"/>
</dbReference>
<dbReference type="InterPro" id="IPR001005">
    <property type="entry name" value="SANT/Myb"/>
</dbReference>
<dbReference type="InterPro" id="IPR006447">
    <property type="entry name" value="Myb_dom_plants"/>
</dbReference>
<dbReference type="AlphaFoldDB" id="A0AAE1WU74"/>
<evidence type="ECO:0000256" key="13">
    <source>
        <dbReference type="SAM" id="MobiDB-lite"/>
    </source>
</evidence>
<dbReference type="InterPro" id="IPR009057">
    <property type="entry name" value="Homeodomain-like_sf"/>
</dbReference>
<dbReference type="EMBL" id="JACGWL010000006">
    <property type="protein sequence ID" value="KAK4399655.1"/>
    <property type="molecule type" value="Genomic_DNA"/>
</dbReference>
<comment type="subcellular location">
    <subcellularLocation>
        <location evidence="1">Nucleus</location>
    </subcellularLocation>
</comment>
<evidence type="ECO:0000259" key="14">
    <source>
        <dbReference type="PROSITE" id="PS50110"/>
    </source>
</evidence>
<dbReference type="PANTHER" id="PTHR43874">
    <property type="entry name" value="TWO-COMPONENT RESPONSE REGULATOR"/>
    <property type="match status" value="1"/>
</dbReference>
<dbReference type="Pfam" id="PF00249">
    <property type="entry name" value="Myb_DNA-binding"/>
    <property type="match status" value="1"/>
</dbReference>
<keyword evidence="8" id="KW-0010">Activator</keyword>
<keyword evidence="3 12" id="KW-0597">Phosphoprotein</keyword>
<dbReference type="GO" id="GO:0080036">
    <property type="term" value="P:regulation of cytokinin-activated signaling pathway"/>
    <property type="evidence" value="ECO:0007669"/>
    <property type="project" value="UniProtKB-ARBA"/>
</dbReference>
<dbReference type="GO" id="GO:0080113">
    <property type="term" value="P:regulation of seed growth"/>
    <property type="evidence" value="ECO:0007669"/>
    <property type="project" value="UniProtKB-ARBA"/>
</dbReference>
<reference evidence="15" key="1">
    <citation type="submission" date="2020-06" db="EMBL/GenBank/DDBJ databases">
        <authorList>
            <person name="Li T."/>
            <person name="Hu X."/>
            <person name="Zhang T."/>
            <person name="Song X."/>
            <person name="Zhang H."/>
            <person name="Dai N."/>
            <person name="Sheng W."/>
            <person name="Hou X."/>
            <person name="Wei L."/>
        </authorList>
    </citation>
    <scope>NUCLEOTIDE SEQUENCE</scope>
    <source>
        <strain evidence="15">K16</strain>
        <tissue evidence="15">Leaf</tissue>
    </source>
</reference>
<dbReference type="GO" id="GO:0009736">
    <property type="term" value="P:cytokinin-activated signaling pathway"/>
    <property type="evidence" value="ECO:0007669"/>
    <property type="project" value="UniProtKB-KW"/>
</dbReference>
<dbReference type="GO" id="GO:0009414">
    <property type="term" value="P:response to water deprivation"/>
    <property type="evidence" value="ECO:0007669"/>
    <property type="project" value="UniProtKB-ARBA"/>
</dbReference>
<evidence type="ECO:0000256" key="5">
    <source>
        <dbReference type="ARBA" id="ARBA00023012"/>
    </source>
</evidence>
<dbReference type="PROSITE" id="PS50110">
    <property type="entry name" value="RESPONSE_REGULATORY"/>
    <property type="match status" value="1"/>
</dbReference>
<evidence type="ECO:0000256" key="9">
    <source>
        <dbReference type="ARBA" id="ARBA00023163"/>
    </source>
</evidence>
<dbReference type="GO" id="GO:0010082">
    <property type="term" value="P:regulation of root meristem growth"/>
    <property type="evidence" value="ECO:0007669"/>
    <property type="project" value="UniProtKB-ARBA"/>
</dbReference>
<dbReference type="SUPFAM" id="SSF46689">
    <property type="entry name" value="Homeodomain-like"/>
    <property type="match status" value="1"/>
</dbReference>
<proteinExistence type="inferred from homology"/>
<keyword evidence="5" id="KW-0902">Two-component regulatory system</keyword>
<dbReference type="GO" id="GO:0010492">
    <property type="term" value="P:maintenance of shoot apical meristem identity"/>
    <property type="evidence" value="ECO:0007669"/>
    <property type="project" value="UniProtKB-ARBA"/>
</dbReference>
<dbReference type="GO" id="GO:0080022">
    <property type="term" value="P:primary root development"/>
    <property type="evidence" value="ECO:0007669"/>
    <property type="project" value="UniProtKB-ARBA"/>
</dbReference>
<protein>
    <submittedName>
        <fullName evidence="15">Two-component response regulator ORR26</fullName>
    </submittedName>
</protein>
<dbReference type="PANTHER" id="PTHR43874:SF137">
    <property type="entry name" value="TWO-COMPONENT RESPONSE REGULATOR ARR11"/>
    <property type="match status" value="1"/>
</dbReference>
<evidence type="ECO:0000256" key="11">
    <source>
        <dbReference type="ARBA" id="ARBA00061767"/>
    </source>
</evidence>
<accession>A0AAE1WU74</accession>
<evidence type="ECO:0000256" key="2">
    <source>
        <dbReference type="ARBA" id="ARBA00006015"/>
    </source>
</evidence>
<evidence type="ECO:0000256" key="3">
    <source>
        <dbReference type="ARBA" id="ARBA00022553"/>
    </source>
</evidence>
<dbReference type="Proteomes" id="UP001289374">
    <property type="component" value="Unassembled WGS sequence"/>
</dbReference>
<dbReference type="FunFam" id="1.10.10.60:FF:000007">
    <property type="entry name" value="Two-component response regulator"/>
    <property type="match status" value="1"/>
</dbReference>
<feature type="domain" description="Response regulatory" evidence="14">
    <location>
        <begin position="19"/>
        <end position="134"/>
    </location>
</feature>
<dbReference type="Gene3D" id="1.10.10.60">
    <property type="entry name" value="Homeodomain-like"/>
    <property type="match status" value="1"/>
</dbReference>
<comment type="similarity">
    <text evidence="2">Belongs to the ARR family. Type-B subfamily.</text>
</comment>
<evidence type="ECO:0000256" key="6">
    <source>
        <dbReference type="ARBA" id="ARBA00023015"/>
    </source>
</evidence>
<dbReference type="Pfam" id="PF00072">
    <property type="entry name" value="Response_reg"/>
    <property type="match status" value="1"/>
</dbReference>
<sequence>MDSSGFSSPRTDCFPAGLRVLVVDDDPTWLKILEKMLKKCNYEVTTCNLAREALDLLRERKDGFDIVISDVNMPDMDGFKLLEHVGLEMDLPVIMMSVDGETSRVMKGVQHGACDYLLKPIRMKELRNIWQHVFRKRIHEVRDIEGHESLEELQMMRSGIEQSDDGYYFSGDLVSDLHQKFVKAVNQIGFEKVGPKKILDLMGVSWLTRENVASHLQKYRLYLTRLQKENELKATFCGTKNSDISPKDPTGNVCLQNSIAQNATTVQQNILAKESYAVSGQKILIHNDEPKICEGNGKVIPSMPTSESKKALFGDTADLAKSSTSRISFNHSFGPLDSDVKSEPKIQAEYSWSAEVPSFQFKQEHTAHFHSEHRFDRLPLPMHHIQVDSLERSLAHNPGTSSKESDAPAQAGINNRRNQSIKNVTEVENTAALFSVQPESHLTDCHAIDPIQCSIWNSKNHCLQQNLFDDLQSSQRNLLAGTGSALRLWGEEFNDYSSQGDFYPSNALLGNIEPFGYSNHELIADVPPNLYESLKFDSEYPTDPVEYPIYQGLYIA</sequence>